<accession>A0ABW5JQT8</accession>
<organism evidence="3 4">
    <name type="scientific">Gelatiniphilus marinus</name>
    <dbReference type="NCBI Taxonomy" id="1759464"/>
    <lineage>
        <taxon>Bacteria</taxon>
        <taxon>Pseudomonadati</taxon>
        <taxon>Bacteroidota</taxon>
        <taxon>Flavobacteriia</taxon>
        <taxon>Flavobacteriales</taxon>
        <taxon>Flavobacteriaceae</taxon>
        <taxon>Gelatiniphilus</taxon>
    </lineage>
</organism>
<evidence type="ECO:0000313" key="3">
    <source>
        <dbReference type="EMBL" id="MFD2533929.1"/>
    </source>
</evidence>
<feature type="transmembrane region" description="Helical" evidence="2">
    <location>
        <begin position="6"/>
        <end position="25"/>
    </location>
</feature>
<evidence type="ECO:0000256" key="2">
    <source>
        <dbReference type="SAM" id="Phobius"/>
    </source>
</evidence>
<dbReference type="RefSeq" id="WP_388013484.1">
    <property type="nucleotide sequence ID" value="NZ_JBHUDT010000001.1"/>
</dbReference>
<keyword evidence="2" id="KW-0472">Membrane</keyword>
<protein>
    <submittedName>
        <fullName evidence="3">Uncharacterized protein</fullName>
    </submittedName>
</protein>
<name>A0ABW5JQT8_9FLAO</name>
<gene>
    <name evidence="3" type="ORF">ACFSQS_02345</name>
</gene>
<dbReference type="EMBL" id="JBHULK010000001">
    <property type="protein sequence ID" value="MFD2533929.1"/>
    <property type="molecule type" value="Genomic_DNA"/>
</dbReference>
<comment type="caution">
    <text evidence="3">The sequence shown here is derived from an EMBL/GenBank/DDBJ whole genome shotgun (WGS) entry which is preliminary data.</text>
</comment>
<keyword evidence="1" id="KW-0175">Coiled coil</keyword>
<keyword evidence="4" id="KW-1185">Reference proteome</keyword>
<reference evidence="4" key="1">
    <citation type="journal article" date="2019" name="Int. J. Syst. Evol. Microbiol.">
        <title>The Global Catalogue of Microorganisms (GCM) 10K type strain sequencing project: providing services to taxonomists for standard genome sequencing and annotation.</title>
        <authorList>
            <consortium name="The Broad Institute Genomics Platform"/>
            <consortium name="The Broad Institute Genome Sequencing Center for Infectious Disease"/>
            <person name="Wu L."/>
            <person name="Ma J."/>
        </authorList>
    </citation>
    <scope>NUCLEOTIDE SEQUENCE [LARGE SCALE GENOMIC DNA]</scope>
    <source>
        <strain evidence="4">KCTC 42903</strain>
    </source>
</reference>
<feature type="coiled-coil region" evidence="1">
    <location>
        <begin position="46"/>
        <end position="104"/>
    </location>
</feature>
<keyword evidence="2" id="KW-0812">Transmembrane</keyword>
<sequence>MESKPNFPYKTLIWAVFAALGLIIFRPELKLLITNTEELSLFGVEIKASEEKANKLQDSIRNFETTIADLSNQLTNQQNKINDLDKLKSQLEKDLEKCPEAKAASMKFNAQVSRIFNTNKALQVKSDKLVNTSILNSGVIKNISYTVKLIVPSNMANAKVYVDGKQANIINRSGIFITVRVVKKNSSHRFELKDGTKRCVTNKLITKNAMELPIVCDS</sequence>
<evidence type="ECO:0000313" key="4">
    <source>
        <dbReference type="Proteomes" id="UP001597441"/>
    </source>
</evidence>
<evidence type="ECO:0000256" key="1">
    <source>
        <dbReference type="SAM" id="Coils"/>
    </source>
</evidence>
<proteinExistence type="predicted"/>
<dbReference type="Proteomes" id="UP001597441">
    <property type="component" value="Unassembled WGS sequence"/>
</dbReference>
<keyword evidence="2" id="KW-1133">Transmembrane helix</keyword>